<accession>A0A0N7MWI7</accession>
<name>A0A0N7MWI7_9BACT</name>
<dbReference type="GO" id="GO:0032259">
    <property type="term" value="P:methylation"/>
    <property type="evidence" value="ECO:0007669"/>
    <property type="project" value="UniProtKB-KW"/>
</dbReference>
<evidence type="ECO:0000256" key="8">
    <source>
        <dbReference type="RuleBase" id="RU362026"/>
    </source>
</evidence>
<keyword evidence="5" id="KW-0680">Restriction system</keyword>
<dbReference type="EC" id="2.1.1.-" evidence="8"/>
<dbReference type="SUPFAM" id="SSF53335">
    <property type="entry name" value="S-adenosyl-L-methionine-dependent methyltransferases"/>
    <property type="match status" value="1"/>
</dbReference>
<evidence type="ECO:0000256" key="6">
    <source>
        <dbReference type="ARBA" id="ARBA00023125"/>
    </source>
</evidence>
<dbReference type="PROSITE" id="PS00093">
    <property type="entry name" value="N4_MTASE"/>
    <property type="match status" value="1"/>
</dbReference>
<dbReference type="InterPro" id="IPR002941">
    <property type="entry name" value="DNA_methylase_N4/N6"/>
</dbReference>
<dbReference type="GO" id="GO:0003677">
    <property type="term" value="F:DNA binding"/>
    <property type="evidence" value="ECO:0007669"/>
    <property type="project" value="UniProtKB-KW"/>
</dbReference>
<keyword evidence="11" id="KW-1185">Reference proteome</keyword>
<evidence type="ECO:0000256" key="7">
    <source>
        <dbReference type="ARBA" id="ARBA00049120"/>
    </source>
</evidence>
<evidence type="ECO:0000313" key="10">
    <source>
        <dbReference type="EMBL" id="CUS98755.1"/>
    </source>
</evidence>
<protein>
    <recommendedName>
        <fullName evidence="8">Methyltransferase</fullName>
        <ecNumber evidence="8">2.1.1.-</ecNumber>
    </recommendedName>
</protein>
<proteinExistence type="inferred from homology"/>
<evidence type="ECO:0000256" key="5">
    <source>
        <dbReference type="ARBA" id="ARBA00022747"/>
    </source>
</evidence>
<feature type="domain" description="DNA methylase N-4/N-6" evidence="9">
    <location>
        <begin position="160"/>
        <end position="376"/>
    </location>
</feature>
<dbReference type="Gene3D" id="3.40.50.150">
    <property type="entry name" value="Vaccinia Virus protein VP39"/>
    <property type="match status" value="1"/>
</dbReference>
<comment type="catalytic activity">
    <reaction evidence="7">
        <text>a 2'-deoxycytidine in DNA + S-adenosyl-L-methionine = an N(4)-methyl-2'-deoxycytidine in DNA + S-adenosyl-L-homocysteine + H(+)</text>
        <dbReference type="Rhea" id="RHEA:16857"/>
        <dbReference type="Rhea" id="RHEA-COMP:11369"/>
        <dbReference type="Rhea" id="RHEA-COMP:13674"/>
        <dbReference type="ChEBI" id="CHEBI:15378"/>
        <dbReference type="ChEBI" id="CHEBI:57856"/>
        <dbReference type="ChEBI" id="CHEBI:59789"/>
        <dbReference type="ChEBI" id="CHEBI:85452"/>
        <dbReference type="ChEBI" id="CHEBI:137933"/>
        <dbReference type="EC" id="2.1.1.113"/>
    </reaction>
</comment>
<dbReference type="GO" id="GO:0005737">
    <property type="term" value="C:cytoplasm"/>
    <property type="evidence" value="ECO:0007669"/>
    <property type="project" value="TreeGrafter"/>
</dbReference>
<organism evidence="10 11">
    <name type="scientific">Candidatus Chryseopegocella kryptomonas</name>
    <dbReference type="NCBI Taxonomy" id="1633643"/>
    <lineage>
        <taxon>Bacteria</taxon>
        <taxon>Pseudomonadati</taxon>
        <taxon>Candidatus Kryptoniota</taxon>
        <taxon>Candidatus Chryseopegocella</taxon>
    </lineage>
</organism>
<evidence type="ECO:0000313" key="11">
    <source>
        <dbReference type="Proteomes" id="UP000199197"/>
    </source>
</evidence>
<dbReference type="OrthoDB" id="9773060at2"/>
<dbReference type="GO" id="GO:0008170">
    <property type="term" value="F:N-methyltransferase activity"/>
    <property type="evidence" value="ECO:0007669"/>
    <property type="project" value="InterPro"/>
</dbReference>
<reference evidence="11" key="1">
    <citation type="submission" date="2015-11" db="EMBL/GenBank/DDBJ databases">
        <authorList>
            <person name="Varghese N."/>
        </authorList>
    </citation>
    <scope>NUCLEOTIDE SEQUENCE [LARGE SCALE GENOMIC DNA]</scope>
    <source>
        <strain evidence="11">JGI-23</strain>
    </source>
</reference>
<dbReference type="CDD" id="cd02440">
    <property type="entry name" value="AdoMet_MTases"/>
    <property type="match status" value="1"/>
</dbReference>
<evidence type="ECO:0000256" key="3">
    <source>
        <dbReference type="ARBA" id="ARBA00022679"/>
    </source>
</evidence>
<keyword evidence="4" id="KW-0949">S-adenosyl-L-methionine</keyword>
<keyword evidence="3" id="KW-0808">Transferase</keyword>
<dbReference type="InterPro" id="IPR029063">
    <property type="entry name" value="SAM-dependent_MTases_sf"/>
</dbReference>
<evidence type="ECO:0000256" key="4">
    <source>
        <dbReference type="ARBA" id="ARBA00022691"/>
    </source>
</evidence>
<dbReference type="AlphaFoldDB" id="A0A0N7MWI7"/>
<sequence length="402" mass="47267">MAKVTDVNGFKYKFFEIGASPEKGQISELNKFFAFFPKEDIFFTIEQGKIIVFLRQIDLKEFEGKARDFTSIKEVIDEILRRIHSIKSYGIKNGKRVYVDYDKERKVKLRKEKEEERGKYFYALSHGFYDKNNALPSEFENKIICGDSEDVLKKFPDNCVDLIFTSPPYNFGLEYENHKDAESWDKYLNKLFAIFDECIRVLKFGGRIVVNVQPLFSDYIPLHHIISNFFMNRKLIWKGEIIWEKHNYNCKYTAWGSWKSPSNPYLKYTWEFLEIFSKGSLTHKGETNETDLTADEFKKWVYARWDIAPERNMKKWGHPAMFPEELARRVIKLFSFKGDIVLDPFNGVGTTTKVAKELGRRFIGIDISEEYCKKAVQRLGDKKGKSKKLKEQGILSLFSELD</sequence>
<evidence type="ECO:0000256" key="2">
    <source>
        <dbReference type="ARBA" id="ARBA00022603"/>
    </source>
</evidence>
<dbReference type="Pfam" id="PF01555">
    <property type="entry name" value="N6_N4_Mtase"/>
    <property type="match status" value="1"/>
</dbReference>
<keyword evidence="6" id="KW-0238">DNA-binding</keyword>
<dbReference type="GO" id="GO:0009307">
    <property type="term" value="P:DNA restriction-modification system"/>
    <property type="evidence" value="ECO:0007669"/>
    <property type="project" value="UniProtKB-KW"/>
</dbReference>
<keyword evidence="2 10" id="KW-0489">Methyltransferase</keyword>
<dbReference type="InterPro" id="IPR017985">
    <property type="entry name" value="MeTrfase_CN4_CS"/>
</dbReference>
<dbReference type="RefSeq" id="WP_092348115.1">
    <property type="nucleotide sequence ID" value="NZ_CZVW01000004.1"/>
</dbReference>
<dbReference type="PANTHER" id="PTHR13370:SF24">
    <property type="entry name" value="TYPE III RESTRICTION-MODIFICATION ENZYME STYLTI MOD SUBUNIT"/>
    <property type="match status" value="1"/>
</dbReference>
<evidence type="ECO:0000259" key="9">
    <source>
        <dbReference type="Pfam" id="PF01555"/>
    </source>
</evidence>
<dbReference type="PANTHER" id="PTHR13370">
    <property type="entry name" value="RNA METHYLASE-RELATED"/>
    <property type="match status" value="1"/>
</dbReference>
<dbReference type="PRINTS" id="PR00508">
    <property type="entry name" value="S21N4MTFRASE"/>
</dbReference>
<dbReference type="InterPro" id="IPR001091">
    <property type="entry name" value="RM_Methyltransferase"/>
</dbReference>
<evidence type="ECO:0000256" key="1">
    <source>
        <dbReference type="ARBA" id="ARBA00010203"/>
    </source>
</evidence>
<dbReference type="Proteomes" id="UP000199197">
    <property type="component" value="Unassembled WGS sequence"/>
</dbReference>
<gene>
    <name evidence="10" type="ORF">JGI23_00551</name>
</gene>
<dbReference type="EMBL" id="CZVW01000004">
    <property type="protein sequence ID" value="CUS98755.1"/>
    <property type="molecule type" value="Genomic_DNA"/>
</dbReference>
<dbReference type="GO" id="GO:0015667">
    <property type="term" value="F:site-specific DNA-methyltransferase (cytosine-N4-specific) activity"/>
    <property type="evidence" value="ECO:0007669"/>
    <property type="project" value="UniProtKB-EC"/>
</dbReference>
<comment type="similarity">
    <text evidence="1">Belongs to the N(4)/N(6)-methyltransferase family. N(4) subfamily.</text>
</comment>